<protein>
    <submittedName>
        <fullName evidence="1">Uncharacterized protein</fullName>
    </submittedName>
</protein>
<organism evidence="1">
    <name type="scientific">Anguilla anguilla</name>
    <name type="common">European freshwater eel</name>
    <name type="synonym">Muraena anguilla</name>
    <dbReference type="NCBI Taxonomy" id="7936"/>
    <lineage>
        <taxon>Eukaryota</taxon>
        <taxon>Metazoa</taxon>
        <taxon>Chordata</taxon>
        <taxon>Craniata</taxon>
        <taxon>Vertebrata</taxon>
        <taxon>Euteleostomi</taxon>
        <taxon>Actinopterygii</taxon>
        <taxon>Neopterygii</taxon>
        <taxon>Teleostei</taxon>
        <taxon>Anguilliformes</taxon>
        <taxon>Anguillidae</taxon>
        <taxon>Anguilla</taxon>
    </lineage>
</organism>
<reference evidence="1" key="2">
    <citation type="journal article" date="2015" name="Fish Shellfish Immunol.">
        <title>Early steps in the European eel (Anguilla anguilla)-Vibrio vulnificus interaction in the gills: Role of the RtxA13 toxin.</title>
        <authorList>
            <person name="Callol A."/>
            <person name="Pajuelo D."/>
            <person name="Ebbesson L."/>
            <person name="Teles M."/>
            <person name="MacKenzie S."/>
            <person name="Amaro C."/>
        </authorList>
    </citation>
    <scope>NUCLEOTIDE SEQUENCE</scope>
</reference>
<proteinExistence type="predicted"/>
<reference evidence="1" key="1">
    <citation type="submission" date="2014-11" db="EMBL/GenBank/DDBJ databases">
        <authorList>
            <person name="Amaro Gonzalez C."/>
        </authorList>
    </citation>
    <scope>NUCLEOTIDE SEQUENCE</scope>
</reference>
<dbReference type="EMBL" id="GBXM01005042">
    <property type="protein sequence ID" value="JAI03536.1"/>
    <property type="molecule type" value="Transcribed_RNA"/>
</dbReference>
<dbReference type="AlphaFoldDB" id="A0A0E9XNW2"/>
<name>A0A0E9XNW2_ANGAN</name>
<accession>A0A0E9XNW2</accession>
<evidence type="ECO:0000313" key="1">
    <source>
        <dbReference type="EMBL" id="JAI03536.1"/>
    </source>
</evidence>
<sequence length="58" mass="6677">MMAELYRLLKSKQKYIGGKSSIQKSPYHINDILKQGRECIKINSFLLFYPSNTALSPL</sequence>